<keyword evidence="2" id="KW-0472">Membrane</keyword>
<dbReference type="EMBL" id="FQWX01000017">
    <property type="protein sequence ID" value="SHH06522.1"/>
    <property type="molecule type" value="Genomic_DNA"/>
</dbReference>
<name>A0A1M5PXY6_9FIRM</name>
<accession>A0A1M5PXY6</accession>
<dbReference type="GO" id="GO:0009254">
    <property type="term" value="P:peptidoglycan turnover"/>
    <property type="evidence" value="ECO:0007669"/>
    <property type="project" value="InterPro"/>
</dbReference>
<proteinExistence type="predicted"/>
<dbReference type="Pfam" id="PF06725">
    <property type="entry name" value="3D"/>
    <property type="match status" value="1"/>
</dbReference>
<evidence type="ECO:0000259" key="3">
    <source>
        <dbReference type="PROSITE" id="PS51109"/>
    </source>
</evidence>
<dbReference type="GO" id="GO:0019867">
    <property type="term" value="C:outer membrane"/>
    <property type="evidence" value="ECO:0007669"/>
    <property type="project" value="InterPro"/>
</dbReference>
<gene>
    <name evidence="4" type="ORF">SAMN04488530_1173</name>
</gene>
<dbReference type="SMART" id="SM01208">
    <property type="entry name" value="G5"/>
    <property type="match status" value="1"/>
</dbReference>
<reference evidence="5" key="1">
    <citation type="submission" date="2016-11" db="EMBL/GenBank/DDBJ databases">
        <authorList>
            <person name="Varghese N."/>
            <person name="Submissions S."/>
        </authorList>
    </citation>
    <scope>NUCLEOTIDE SEQUENCE [LARGE SCALE GENOMIC DNA]</scope>
    <source>
        <strain evidence="5">DSM 2635</strain>
    </source>
</reference>
<evidence type="ECO:0000313" key="5">
    <source>
        <dbReference type="Proteomes" id="UP000243255"/>
    </source>
</evidence>
<dbReference type="Pfam" id="PF03990">
    <property type="entry name" value="DUF348"/>
    <property type="match status" value="1"/>
</dbReference>
<dbReference type="RefSeq" id="WP_073126252.1">
    <property type="nucleotide sequence ID" value="NZ_BAABCH010000096.1"/>
</dbReference>
<sequence length="273" mass="30737">MNFNEKKTIIALLSSVFILIVSLSGYWILNKEQVSLIVRGEEKKVSTFKRTVKDLLESEGVKYDNDDIIKPSLNTEVKDYMKISVIDVTKKKESEYTDIPFKVKLVEDKKLLKGNTKVETEGKLGEKETEYELTYYNGKLVEKTKKKESILKQPVDKVVKKGINEELIVASRGTSSGRGSSIQKGKRHMNVVATAYSGDTITSTGTKPRWGVIAVDPRVIPYGTKVYIPKFGMTFVAEDCGGAIKGNKIDIFMGNESQVYNWGRRNIDIYIVN</sequence>
<feature type="transmembrane region" description="Helical" evidence="2">
    <location>
        <begin position="9"/>
        <end position="29"/>
    </location>
</feature>
<keyword evidence="1" id="KW-0732">Signal</keyword>
<dbReference type="SUPFAM" id="SSF50685">
    <property type="entry name" value="Barwin-like endoglucanases"/>
    <property type="match status" value="1"/>
</dbReference>
<dbReference type="AlphaFoldDB" id="A0A1M5PXY6"/>
<dbReference type="InterPro" id="IPR010611">
    <property type="entry name" value="3D_dom"/>
</dbReference>
<dbReference type="PROSITE" id="PS51109">
    <property type="entry name" value="G5"/>
    <property type="match status" value="1"/>
</dbReference>
<dbReference type="InterPro" id="IPR011098">
    <property type="entry name" value="G5_dom"/>
</dbReference>
<keyword evidence="5" id="KW-1185">Reference proteome</keyword>
<dbReference type="STRING" id="1121321.SAMN04488530_1173"/>
<keyword evidence="2" id="KW-1133">Transmembrane helix</keyword>
<dbReference type="InterPro" id="IPR059180">
    <property type="entry name" value="3D_YorM"/>
</dbReference>
<evidence type="ECO:0000313" key="4">
    <source>
        <dbReference type="EMBL" id="SHH06522.1"/>
    </source>
</evidence>
<dbReference type="PANTHER" id="PTHR39160:SF4">
    <property type="entry name" value="RESUSCITATION-PROMOTING FACTOR RPFB"/>
    <property type="match status" value="1"/>
</dbReference>
<evidence type="ECO:0000256" key="1">
    <source>
        <dbReference type="ARBA" id="ARBA00022729"/>
    </source>
</evidence>
<dbReference type="OrthoDB" id="9798935at2"/>
<organism evidence="4 5">
    <name type="scientific">Asaccharospora irregularis DSM 2635</name>
    <dbReference type="NCBI Taxonomy" id="1121321"/>
    <lineage>
        <taxon>Bacteria</taxon>
        <taxon>Bacillati</taxon>
        <taxon>Bacillota</taxon>
        <taxon>Clostridia</taxon>
        <taxon>Peptostreptococcales</taxon>
        <taxon>Peptostreptococcaceae</taxon>
        <taxon>Asaccharospora</taxon>
    </lineage>
</organism>
<dbReference type="Gene3D" id="2.40.40.10">
    <property type="entry name" value="RlpA-like domain"/>
    <property type="match status" value="1"/>
</dbReference>
<dbReference type="PANTHER" id="PTHR39160">
    <property type="entry name" value="CELL WALL-BINDING PROTEIN YOCH"/>
    <property type="match status" value="1"/>
</dbReference>
<dbReference type="GO" id="GO:0004553">
    <property type="term" value="F:hydrolase activity, hydrolyzing O-glycosyl compounds"/>
    <property type="evidence" value="ECO:0007669"/>
    <property type="project" value="InterPro"/>
</dbReference>
<feature type="domain" description="G5" evidence="3">
    <location>
        <begin position="85"/>
        <end position="165"/>
    </location>
</feature>
<keyword evidence="2" id="KW-0812">Transmembrane</keyword>
<dbReference type="InterPro" id="IPR051933">
    <property type="entry name" value="Resuscitation_pf_RpfB"/>
</dbReference>
<dbReference type="CDD" id="cd14667">
    <property type="entry name" value="3D_containing_proteins"/>
    <property type="match status" value="1"/>
</dbReference>
<dbReference type="Pfam" id="PF07501">
    <property type="entry name" value="G5"/>
    <property type="match status" value="1"/>
</dbReference>
<protein>
    <submittedName>
        <fullName evidence="4">3D (Asp-Asp-Asp) domain-containing protein</fullName>
    </submittedName>
</protein>
<dbReference type="InterPro" id="IPR007137">
    <property type="entry name" value="DUF348"/>
</dbReference>
<evidence type="ECO:0000256" key="2">
    <source>
        <dbReference type="SAM" id="Phobius"/>
    </source>
</evidence>
<dbReference type="Proteomes" id="UP000243255">
    <property type="component" value="Unassembled WGS sequence"/>
</dbReference>
<dbReference type="InterPro" id="IPR036908">
    <property type="entry name" value="RlpA-like_sf"/>
</dbReference>
<dbReference type="Gene3D" id="2.20.230.10">
    <property type="entry name" value="Resuscitation-promoting factor rpfb"/>
    <property type="match status" value="1"/>
</dbReference>